<dbReference type="AlphaFoldDB" id="A0A0L1BI87"/>
<sequence length="104" mass="11686">MFLSRKKKTPEVVEDTVALKLEAAGHWRRASARWLFVMGNVECTEAQREWLLLRRNYCLAQISSPPLPEKLDISEVAKAADATLRRMGIASPSGEVFRKGTPVC</sequence>
<dbReference type="RefSeq" id="WP_050940611.1">
    <property type="nucleotide sequence ID" value="NZ_BICR01000008.1"/>
</dbReference>
<organism evidence="1 2">
    <name type="scientific">Escherichia coli</name>
    <dbReference type="NCBI Taxonomy" id="562"/>
    <lineage>
        <taxon>Bacteria</taxon>
        <taxon>Pseudomonadati</taxon>
        <taxon>Pseudomonadota</taxon>
        <taxon>Gammaproteobacteria</taxon>
        <taxon>Enterobacterales</taxon>
        <taxon>Enterobacteriaceae</taxon>
        <taxon>Escherichia</taxon>
    </lineage>
</organism>
<dbReference type="Pfam" id="PF06069">
    <property type="entry name" value="PerC"/>
    <property type="match status" value="1"/>
</dbReference>
<gene>
    <name evidence="1" type="ORF">E5H86_24905</name>
</gene>
<evidence type="ECO:0000313" key="2">
    <source>
        <dbReference type="Proteomes" id="UP000531916"/>
    </source>
</evidence>
<dbReference type="EMBL" id="AASEPP010000065">
    <property type="protein sequence ID" value="EFC2248972.1"/>
    <property type="molecule type" value="Genomic_DNA"/>
</dbReference>
<accession>A0A0L1BI87</accession>
<proteinExistence type="predicted"/>
<comment type="caution">
    <text evidence="1">The sequence shown here is derived from an EMBL/GenBank/DDBJ whole genome shotgun (WGS) entry which is preliminary data.</text>
</comment>
<dbReference type="InterPro" id="IPR024684">
    <property type="entry name" value="Tscrpt_act_PerC/SfV_Orf40"/>
</dbReference>
<dbReference type="Proteomes" id="UP000531916">
    <property type="component" value="Unassembled WGS sequence"/>
</dbReference>
<protein>
    <submittedName>
        <fullName evidence="1">PerC family transcriptional regulator</fullName>
    </submittedName>
</protein>
<evidence type="ECO:0000313" key="1">
    <source>
        <dbReference type="EMBL" id="EFC2248972.1"/>
    </source>
</evidence>
<reference evidence="1 2" key="1">
    <citation type="submission" date="2019-04" db="EMBL/GenBank/DDBJ databases">
        <authorList>
            <consortium name="NARMS: The National Antimicrobial Resistance Monitoring System"/>
        </authorList>
    </citation>
    <scope>NUCLEOTIDE SEQUENCE [LARGE SCALE GENOMIC DNA]</scope>
    <source>
        <strain evidence="1 2">FSIS11919500</strain>
    </source>
</reference>
<name>A0A0L1BI87_ECOLX</name>